<dbReference type="PANTHER" id="PTHR39337">
    <property type="entry name" value="BLR5642 PROTEIN"/>
    <property type="match status" value="1"/>
</dbReference>
<evidence type="ECO:0000313" key="3">
    <source>
        <dbReference type="Proteomes" id="UP000094776"/>
    </source>
</evidence>
<dbReference type="AlphaFoldDB" id="A0A1B4Q277"/>
<proteinExistence type="predicted"/>
<name>A0A1B4Q277_BURCE</name>
<dbReference type="InterPro" id="IPR007438">
    <property type="entry name" value="DUF488"/>
</dbReference>
<evidence type="ECO:0000313" key="2">
    <source>
        <dbReference type="EMBL" id="AOK20261.1"/>
    </source>
</evidence>
<reference evidence="2 3" key="1">
    <citation type="submission" date="2015-12" db="EMBL/GenBank/DDBJ databases">
        <title>Diversity of Burkholderia near neighbor genomes.</title>
        <authorList>
            <person name="Sahl J."/>
            <person name="Wagner D."/>
            <person name="Keim P."/>
        </authorList>
    </citation>
    <scope>NUCLEOTIDE SEQUENCE [LARGE SCALE GENOMIC DNA]</scope>
    <source>
        <strain evidence="2 3">MSMB1184WGS</strain>
    </source>
</reference>
<sequence length="202" mass="22141">MKLPFFTVGHSDRSLEAFIGLLNDADIALLADVRKMPRSRTNPQFNEATLPVALAPFDIAYEHVAALGGLRGPSRAVPDDVNGFWTDDSFHRYADYALSAAFRAGLDHLVEQGRRRRCAVMCAEAVWWRCHRRIVADYLIARGETVFHIIGPNRVEPARLTPGAAVQPDGTIVYPRTDADADANADANADIGAPDAGSRRTE</sequence>
<feature type="compositionally biased region" description="Low complexity" evidence="1">
    <location>
        <begin position="182"/>
        <end position="196"/>
    </location>
</feature>
<dbReference type="EMBL" id="CP013444">
    <property type="protein sequence ID" value="AOK20261.1"/>
    <property type="molecule type" value="Genomic_DNA"/>
</dbReference>
<dbReference type="RefSeq" id="WP_069271548.1">
    <property type="nucleotide sequence ID" value="NZ_CP013444.1"/>
</dbReference>
<dbReference type="InterPro" id="IPR014519">
    <property type="entry name" value="UCP024492"/>
</dbReference>
<organism evidence="2 3">
    <name type="scientific">Burkholderia cepacia</name>
    <name type="common">Pseudomonas cepacia</name>
    <dbReference type="NCBI Taxonomy" id="292"/>
    <lineage>
        <taxon>Bacteria</taxon>
        <taxon>Pseudomonadati</taxon>
        <taxon>Pseudomonadota</taxon>
        <taxon>Betaproteobacteria</taxon>
        <taxon>Burkholderiales</taxon>
        <taxon>Burkholderiaceae</taxon>
        <taxon>Burkholderia</taxon>
        <taxon>Burkholderia cepacia complex</taxon>
    </lineage>
</organism>
<feature type="region of interest" description="Disordered" evidence="1">
    <location>
        <begin position="175"/>
        <end position="202"/>
    </location>
</feature>
<protein>
    <submittedName>
        <fullName evidence="2">DNA repair protein</fullName>
    </submittedName>
</protein>
<dbReference type="Proteomes" id="UP000094776">
    <property type="component" value="Chromosome 2"/>
</dbReference>
<gene>
    <name evidence="2" type="ORF">WT26_31295</name>
</gene>
<dbReference type="Pfam" id="PF04343">
    <property type="entry name" value="DUF488"/>
    <property type="match status" value="1"/>
</dbReference>
<dbReference type="PIRSF" id="PIRSF024492">
    <property type="entry name" value="UCP024492"/>
    <property type="match status" value="1"/>
</dbReference>
<evidence type="ECO:0000256" key="1">
    <source>
        <dbReference type="SAM" id="MobiDB-lite"/>
    </source>
</evidence>
<dbReference type="PANTHER" id="PTHR39337:SF1">
    <property type="entry name" value="BLR5642 PROTEIN"/>
    <property type="match status" value="1"/>
</dbReference>
<accession>A0A1B4Q277</accession>